<accession>A0A212KAG2</accession>
<evidence type="ECO:0000313" key="3">
    <source>
        <dbReference type="EMBL" id="SBW08729.1"/>
    </source>
</evidence>
<evidence type="ECO:0000256" key="1">
    <source>
        <dbReference type="SAM" id="SignalP"/>
    </source>
</evidence>
<keyword evidence="1" id="KW-0732">Signal</keyword>
<dbReference type="InterPro" id="IPR002931">
    <property type="entry name" value="Transglutaminase-like"/>
</dbReference>
<evidence type="ECO:0000259" key="2">
    <source>
        <dbReference type="Pfam" id="PF01841"/>
    </source>
</evidence>
<protein>
    <submittedName>
        <fullName evidence="3">Transglutaminase domain protein</fullName>
    </submittedName>
</protein>
<reference evidence="3" key="1">
    <citation type="submission" date="2016-04" db="EMBL/GenBank/DDBJ databases">
        <authorList>
            <person name="Evans L.H."/>
            <person name="Alamgir A."/>
            <person name="Owens N."/>
            <person name="Weber N.D."/>
            <person name="Virtaneva K."/>
            <person name="Barbian K."/>
            <person name="Babar A."/>
            <person name="Rosenke K."/>
        </authorList>
    </citation>
    <scope>NUCLEOTIDE SEQUENCE</scope>
    <source>
        <strain evidence="3">86-2</strain>
    </source>
</reference>
<dbReference type="SUPFAM" id="SSF54001">
    <property type="entry name" value="Cysteine proteinases"/>
    <property type="match status" value="1"/>
</dbReference>
<proteinExistence type="predicted"/>
<feature type="domain" description="Transglutaminase-like" evidence="2">
    <location>
        <begin position="148"/>
        <end position="254"/>
    </location>
</feature>
<dbReference type="AlphaFoldDB" id="A0A212KAG2"/>
<dbReference type="RefSeq" id="WP_283685978.1">
    <property type="nucleotide sequence ID" value="NZ_LT599021.1"/>
</dbReference>
<dbReference type="Gene3D" id="3.10.620.30">
    <property type="match status" value="1"/>
</dbReference>
<feature type="signal peptide" evidence="1">
    <location>
        <begin position="1"/>
        <end position="20"/>
    </location>
</feature>
<sequence length="367" mass="42272">MKRIALFICYMIMASYCLYAQSNSSTTIKANSETVKFIVNGSISNESMPFSDQRSDTIKVPININPLDFSLYTDTDSIKTRIPENSKFTFNIEKAGMKPLVIIIQNGIETNEITFDTVEQNNDLKFIYESGMNNPYLERLKKEYPIDSIAAKGKTDLEKVRNISSWVHKLWKHNGYNTPEKNDALYILEEVKKGQQFRCVEYGIVTTACLNAIGLPSRTLALKRKDVETTPSGAGHVVMEVFLNDFDKWVMVDPQWDAIFCLNDIPLNAVELQKAITDKKDIQILSDDKELNPDQYTAWIYPYLYYFSHKFDNRENIPKEDKIKINGKSDIMLVPIGAKNPTIFQRKFPIDYCIYTHSVLDFYSKPY</sequence>
<name>A0A212KAG2_9BACT</name>
<organism evidence="3">
    <name type="scientific">uncultured Dysgonomonas sp</name>
    <dbReference type="NCBI Taxonomy" id="206096"/>
    <lineage>
        <taxon>Bacteria</taxon>
        <taxon>Pseudomonadati</taxon>
        <taxon>Bacteroidota</taxon>
        <taxon>Bacteroidia</taxon>
        <taxon>Bacteroidales</taxon>
        <taxon>Dysgonomonadaceae</taxon>
        <taxon>Dysgonomonas</taxon>
        <taxon>environmental samples</taxon>
    </lineage>
</organism>
<gene>
    <name evidence="3" type="ORF">KL86DYS2_13444</name>
</gene>
<dbReference type="Pfam" id="PF01841">
    <property type="entry name" value="Transglut_core"/>
    <property type="match status" value="1"/>
</dbReference>
<feature type="chain" id="PRO_5012578035" evidence="1">
    <location>
        <begin position="21"/>
        <end position="367"/>
    </location>
</feature>
<dbReference type="EMBL" id="FLUL01000001">
    <property type="protein sequence ID" value="SBW08729.1"/>
    <property type="molecule type" value="Genomic_DNA"/>
</dbReference>
<dbReference type="InterPro" id="IPR038765">
    <property type="entry name" value="Papain-like_cys_pep_sf"/>
</dbReference>